<name>D1C3Z9_SPHTD</name>
<feature type="domain" description="Big-1" evidence="2">
    <location>
        <begin position="508"/>
        <end position="598"/>
    </location>
</feature>
<dbReference type="InterPro" id="IPR051715">
    <property type="entry name" value="Intimin-Invasin_domain"/>
</dbReference>
<dbReference type="eggNOG" id="COG2373">
    <property type="taxonomic scope" value="Bacteria"/>
</dbReference>
<dbReference type="InParanoid" id="D1C3Z9"/>
<dbReference type="RefSeq" id="WP_012872013.1">
    <property type="nucleotide sequence ID" value="NC_013523.1"/>
</dbReference>
<dbReference type="InterPro" id="IPR008964">
    <property type="entry name" value="Invasin/intimin_cell_adhesion"/>
</dbReference>
<evidence type="ECO:0000256" key="1">
    <source>
        <dbReference type="ARBA" id="ARBA00010116"/>
    </source>
</evidence>
<dbReference type="InterPro" id="IPR013783">
    <property type="entry name" value="Ig-like_fold"/>
</dbReference>
<dbReference type="PANTHER" id="PTHR39576:SF1">
    <property type="entry name" value="INVASIN"/>
    <property type="match status" value="1"/>
</dbReference>
<gene>
    <name evidence="3" type="ordered locus">Sthe_1531</name>
</gene>
<organism evidence="3 4">
    <name type="scientific">Sphaerobacter thermophilus (strain ATCC 49802 / DSM 20745 / KCCM 41009 / NCIMB 13125 / S 6022)</name>
    <dbReference type="NCBI Taxonomy" id="479434"/>
    <lineage>
        <taxon>Bacteria</taxon>
        <taxon>Pseudomonadati</taxon>
        <taxon>Thermomicrobiota</taxon>
        <taxon>Thermomicrobia</taxon>
        <taxon>Sphaerobacterales</taxon>
        <taxon>Sphaerobacterineae</taxon>
        <taxon>Sphaerobacteraceae</taxon>
        <taxon>Sphaerobacter</taxon>
    </lineage>
</organism>
<dbReference type="Gene3D" id="2.60.40.10">
    <property type="entry name" value="Immunoglobulins"/>
    <property type="match status" value="8"/>
</dbReference>
<proteinExistence type="inferred from homology"/>
<dbReference type="PROSITE" id="PS51127">
    <property type="entry name" value="BIG1"/>
    <property type="match status" value="5"/>
</dbReference>
<evidence type="ECO:0000313" key="4">
    <source>
        <dbReference type="Proteomes" id="UP000002027"/>
    </source>
</evidence>
<dbReference type="HOGENOM" id="CLU_238691_0_0_0"/>
<feature type="domain" description="Big-1" evidence="2">
    <location>
        <begin position="604"/>
        <end position="700"/>
    </location>
</feature>
<dbReference type="PANTHER" id="PTHR39576">
    <property type="entry name" value="ATTACHING AND EFFACING PROTEIN HOMOLOG-RELATED-RELATED"/>
    <property type="match status" value="1"/>
</dbReference>
<dbReference type="KEGG" id="sti:Sthe_1531"/>
<dbReference type="Pfam" id="PF02369">
    <property type="entry name" value="Big_1"/>
    <property type="match status" value="2"/>
</dbReference>
<comment type="similarity">
    <text evidence="1">Belongs to the intimin/invasin family.</text>
</comment>
<reference evidence="3 4" key="2">
    <citation type="journal article" date="2010" name="Stand. Genomic Sci.">
        <title>Complete genome sequence of Desulfohalobium retbaense type strain (HR(100)).</title>
        <authorList>
            <person name="Spring S."/>
            <person name="Nolan M."/>
            <person name="Lapidus A."/>
            <person name="Glavina Del Rio T."/>
            <person name="Copeland A."/>
            <person name="Tice H."/>
            <person name="Cheng J.F."/>
            <person name="Lucas S."/>
            <person name="Land M."/>
            <person name="Chen F."/>
            <person name="Bruce D."/>
            <person name="Goodwin L."/>
            <person name="Pitluck S."/>
            <person name="Ivanova N."/>
            <person name="Mavromatis K."/>
            <person name="Mikhailova N."/>
            <person name="Pati A."/>
            <person name="Chen A."/>
            <person name="Palaniappan K."/>
            <person name="Hauser L."/>
            <person name="Chang Y.J."/>
            <person name="Jeffries C.D."/>
            <person name="Munk C."/>
            <person name="Kiss H."/>
            <person name="Chain P."/>
            <person name="Han C."/>
            <person name="Brettin T."/>
            <person name="Detter J.C."/>
            <person name="Schuler E."/>
            <person name="Goker M."/>
            <person name="Rohde M."/>
            <person name="Bristow J."/>
            <person name="Eisen J.A."/>
            <person name="Markowitz V."/>
            <person name="Hugenholtz P."/>
            <person name="Kyrpides N.C."/>
            <person name="Klenk H.P."/>
        </authorList>
    </citation>
    <scope>NUCLEOTIDE SEQUENCE [LARGE SCALE GENOMIC DNA]</scope>
    <source>
        <strain evidence="4">ATCC 49802 / DSM 20745 / S 6022</strain>
    </source>
</reference>
<keyword evidence="4" id="KW-1185">Reference proteome</keyword>
<dbReference type="OrthoDB" id="9806398at2"/>
<protein>
    <submittedName>
        <fullName evidence="3">Ig domain protein group 1 domain protein</fullName>
    </submittedName>
</protein>
<dbReference type="GO" id="GO:0009279">
    <property type="term" value="C:cell outer membrane"/>
    <property type="evidence" value="ECO:0007669"/>
    <property type="project" value="TreeGrafter"/>
</dbReference>
<feature type="domain" description="Big-1" evidence="2">
    <location>
        <begin position="1116"/>
        <end position="1217"/>
    </location>
</feature>
<feature type="domain" description="Big-1" evidence="2">
    <location>
        <begin position="706"/>
        <end position="801"/>
    </location>
</feature>
<dbReference type="Proteomes" id="UP000002027">
    <property type="component" value="Chromosome 1"/>
</dbReference>
<reference evidence="4" key="1">
    <citation type="submission" date="2009-11" db="EMBL/GenBank/DDBJ databases">
        <title>The complete chromosome 1 of Sphaerobacter thermophilus DSM 20745.</title>
        <authorList>
            <person name="Lucas S."/>
            <person name="Copeland A."/>
            <person name="Lapidus A."/>
            <person name="Glavina del Rio T."/>
            <person name="Dalin E."/>
            <person name="Tice H."/>
            <person name="Bruce D."/>
            <person name="Goodwin L."/>
            <person name="Pitluck S."/>
            <person name="Kyrpides N."/>
            <person name="Mavromatis K."/>
            <person name="Ivanova N."/>
            <person name="Mikhailova N."/>
            <person name="LaButti K.M."/>
            <person name="Clum A."/>
            <person name="Sun H.I."/>
            <person name="Brettin T."/>
            <person name="Detter J.C."/>
            <person name="Han C."/>
            <person name="Larimer F."/>
            <person name="Land M."/>
            <person name="Hauser L."/>
            <person name="Markowitz V."/>
            <person name="Cheng J.F."/>
            <person name="Hugenholtz P."/>
            <person name="Woyke T."/>
            <person name="Wu D."/>
            <person name="Steenblock K."/>
            <person name="Schneider S."/>
            <person name="Pukall R."/>
            <person name="Goeker M."/>
            <person name="Klenk H.P."/>
            <person name="Eisen J.A."/>
        </authorList>
    </citation>
    <scope>NUCLEOTIDE SEQUENCE [LARGE SCALE GENOMIC DNA]</scope>
    <source>
        <strain evidence="4">ATCC 49802 / DSM 20745 / S 6022</strain>
    </source>
</reference>
<dbReference type="STRING" id="479434.Sthe_1531"/>
<sequence length="1776" mass="183832">MPAGGGGIAVNATWQSSSGKAAPPRITGVVKQAAPASSAFRGVTDGTMAMVDGYAGIPQADVAWGSSSTICSGSATDCNDLDAFLEGLPADVARELEFDGRSFLPIVQAGWFGWETVIHITNIDASGSGSSTAQLTFFGSSAASGTTIGPITVNVPRGTTTTIDVGSTLANNGYTGAFVGSVMISSSHAMVASATRVKAETQMALTNTATPLPYVEVDMDGDDLADGGAADYEPVGGGTYTLFAPLVFHNYNGWNTGINIANLSDSSNTVTVEVYGRDGSPLGTYSRNIAARGMEYVYIPEVSTLAANDFGTAVLSASQPFHAVVDEVKYETGEAMAFLAIPANARAGAARTGALGIPLFQKGLYDGASGDTSGLNLFNPSGQNAFGNVTFYNAVGAPQATVPFNLPARGTALIYAPEIAGLGDGQTTSAVVQTSSGAGVVTAVSNVVNYDVVEDGGAVFNVVNPLGQFRLVCTETGCGYLLLASDGSLQVMAPWKGGEPTSAPAAVKVEASATKLSVDDEVTITATVTDHLGRPVANTNVNFVVETTGLANQGIGSATTDGQGKATFKYKQQKVGKDKVTATATAGPVSGEIEIEWTAGAPKSVDLTVDKDEPQVEETVTFTATVKDQYENLVPGVEVAFTTDSTSVHPSENQKANTGTSGDTLGKATLAFTGKTKAGIDRWKATAGTASSSELTVTWKPGAPDSLTLEVDKKTPTVGDKVTFTATVKDKHGNPIPNLTVSFATTGADDVHDDAGGQAPTNASGVATYQFTDDTPQGTGTDHWTASIADGPSAGVDVVWRAGNPHRIGLTVQDDKTSPKAGEQVTLVATVYDVYDNVVDWFGDNGEKIFFRTQAGAVHPQSGYKDVTAGVAIFTVSETSVGQDVWEAVRDAITSNPVTIVWQPGDFTKIALTVDRTSQTVGSRVQFTATLQDTYGNTVDKDDEVTFVVTQGSNVGRSRKAVAVNGVAVRAYGPNQTEAGDQTWKATYGGVDSNEVTVTCLAGPADKVALEVDDTNPSVNGQIKLTAKVLDANGNPVTNASGTVTFETVDVDVDTNQSSIHKGATGTADLTNGQATWYFTGGTKTGVDHWQATFDGLSGQPSAPVTVTWGSAAAHHILLTTDQTDHTATAGTAVTLTATVKDQWDNVVTGQVGKIRFSQTGTPANSNAGDEVDLLNGEAQFQYTGTKAGQDQWQAQLVVDGSVVGDVDADQVTVTWVAGPAAQLLVTPEGTITRQVGGTARLVATVLDEFGNPVKDQTVTFKLTGTTREGVTPPDPLHSGTSNRNGRVIFDYKDVLVSGTDTITVTVDSLPETEVQRTVVWEPGPVATIELTFAPNPPTAGADVTVTATLKDQGGNAVPDTEVRLMSVPGSRNTVDLTATTGATGMASLTYTGATDSAEKTDTLWALASGDGGSVIVSNPLQITWTGPAPDSITLSVSKENPSADDTNVELTATLYAGATVADWIDSGTVVFSVASPKSTPQGTAEPDDSYVVTVIDGKATLLLDGNLAGTETWTAKFTPAGGAEISNDLAVTWSPGAVATVTLDARKSGATSDQWVETEFLSPWNDTVEFRVIVRDAKGNGIPNQTVTIQTTGGTAHHGQAGCSSGECQLTGTTGGTGGFSGTFTGEQAGYDDWAVTVDGKTATIRIVWEPEVTFEASTNGSTWTSSEPITASTNSRVDLRATITGFQCSALFDAGQPTVLGEKLLFEQNPRRSSVAFVKWECAGDPEVATATGWAEKTDAGEITFTVRLNLDGDSALNPTIGEVEKSVTVTWGP</sequence>
<dbReference type="EMBL" id="CP001823">
    <property type="protein sequence ID" value="ACZ38966.1"/>
    <property type="molecule type" value="Genomic_DNA"/>
</dbReference>
<dbReference type="eggNOG" id="COG1470">
    <property type="taxonomic scope" value="Bacteria"/>
</dbReference>
<accession>D1C3Z9</accession>
<evidence type="ECO:0000259" key="2">
    <source>
        <dbReference type="PROSITE" id="PS51127"/>
    </source>
</evidence>
<dbReference type="SUPFAM" id="SSF49373">
    <property type="entry name" value="Invasin/intimin cell-adhesion fragments"/>
    <property type="match status" value="8"/>
</dbReference>
<evidence type="ECO:0000313" key="3">
    <source>
        <dbReference type="EMBL" id="ACZ38966.1"/>
    </source>
</evidence>
<dbReference type="SMART" id="SM00634">
    <property type="entry name" value="BID_1"/>
    <property type="match status" value="6"/>
</dbReference>
<dbReference type="InterPro" id="IPR003344">
    <property type="entry name" value="Big_1_dom"/>
</dbReference>
<feature type="domain" description="Big-1" evidence="2">
    <location>
        <begin position="1221"/>
        <end position="1322"/>
    </location>
</feature>